<sequence>MVIISNAINGIKRAYVLLITIQGLDAMRAISLLITLGCLTLGGCSSVFDKHVEYKYVEPNNYPVLKAIGYAPISLQKGANASQKQLMAIKASKLEAYRELTEQVYGQKITAGTTVEGSIAQDDYLESKVQGLIKGAQIIKTYAVDDTYVTELELNMKRVHDLYIGEVKPREVKKVTYY</sequence>
<reference evidence="1 2" key="1">
    <citation type="journal article" date="2012" name="J. Bacteriol.">
        <title>Genome sequences of type strains of seven species of the marine bacterium Pseudoalteromonas.</title>
        <authorList>
            <person name="Xie B.B."/>
            <person name="Shu Y.L."/>
            <person name="Qin Q.L."/>
            <person name="Rong J.C."/>
            <person name="Zhang X.Y."/>
            <person name="Chen X.L."/>
            <person name="Shi M."/>
            <person name="He H.L."/>
            <person name="Zhou B.C."/>
            <person name="Zhang Y.Z."/>
        </authorList>
    </citation>
    <scope>NUCLEOTIDE SEQUENCE [LARGE SCALE GENOMIC DNA]</scope>
    <source>
        <strain evidence="1 2">A 37-1-2</strain>
    </source>
</reference>
<organism evidence="1 2">
    <name type="scientific">Pseudoalteromonas arctica A 37-1-2</name>
    <dbReference type="NCBI Taxonomy" id="1117313"/>
    <lineage>
        <taxon>Bacteria</taxon>
        <taxon>Pseudomonadati</taxon>
        <taxon>Pseudomonadota</taxon>
        <taxon>Gammaproteobacteria</taxon>
        <taxon>Alteromonadales</taxon>
        <taxon>Pseudoalteromonadaceae</taxon>
        <taxon>Pseudoalteromonas</taxon>
    </lineage>
</organism>
<proteinExistence type="predicted"/>
<name>A0A290S0N1_9GAMM</name>
<dbReference type="AlphaFoldDB" id="A0A290S0N1"/>
<dbReference type="KEGG" id="part:PARC_a1032"/>
<dbReference type="EMBL" id="CP011025">
    <property type="protein sequence ID" value="ATC85702.1"/>
    <property type="molecule type" value="Genomic_DNA"/>
</dbReference>
<dbReference type="Proteomes" id="UP000016505">
    <property type="component" value="Chromosome I"/>
</dbReference>
<evidence type="ECO:0008006" key="3">
    <source>
        <dbReference type="Google" id="ProtNLM"/>
    </source>
</evidence>
<accession>A0A290S0N1</accession>
<evidence type="ECO:0000313" key="2">
    <source>
        <dbReference type="Proteomes" id="UP000016505"/>
    </source>
</evidence>
<evidence type="ECO:0000313" key="1">
    <source>
        <dbReference type="EMBL" id="ATC85702.1"/>
    </source>
</evidence>
<gene>
    <name evidence="1" type="ORF">PARC_a1032</name>
</gene>
<dbReference type="InterPro" id="IPR007293">
    <property type="entry name" value="FlgP"/>
</dbReference>
<protein>
    <recommendedName>
        <fullName evidence="3">Flagellar biosynthesis protein FlgP</fullName>
    </recommendedName>
</protein>
<dbReference type="PIRSF" id="PIRSF028687">
    <property type="entry name" value="UCP028687"/>
    <property type="match status" value="1"/>
</dbReference>